<comment type="caution">
    <text evidence="2">The sequence shown here is derived from an EMBL/GenBank/DDBJ whole genome shotgun (WGS) entry which is preliminary data.</text>
</comment>
<reference evidence="2" key="1">
    <citation type="submission" date="2009-10" db="EMBL/GenBank/DDBJ databases">
        <title>Diversity of trophic interactions inside an arsenic-rich microbial ecosystem.</title>
        <authorList>
            <person name="Bertin P.N."/>
            <person name="Heinrich-Salmeron A."/>
            <person name="Pelletier E."/>
            <person name="Goulhen-Chollet F."/>
            <person name="Arsene-Ploetze F."/>
            <person name="Gallien S."/>
            <person name="Calteau A."/>
            <person name="Vallenet D."/>
            <person name="Casiot C."/>
            <person name="Chane-Woon-Ming B."/>
            <person name="Giloteaux L."/>
            <person name="Barakat M."/>
            <person name="Bonnefoy V."/>
            <person name="Bruneel O."/>
            <person name="Chandler M."/>
            <person name="Cleiss J."/>
            <person name="Duran R."/>
            <person name="Elbaz-Poulichet F."/>
            <person name="Fonknechten N."/>
            <person name="Lauga B."/>
            <person name="Mornico D."/>
            <person name="Ortet P."/>
            <person name="Schaeffer C."/>
            <person name="Siguier P."/>
            <person name="Alexander Thil Smith A."/>
            <person name="Van Dorsselaer A."/>
            <person name="Weissenbach J."/>
            <person name="Medigue C."/>
            <person name="Le Paslier D."/>
        </authorList>
    </citation>
    <scope>NUCLEOTIDE SEQUENCE</scope>
</reference>
<evidence type="ECO:0000313" key="2">
    <source>
        <dbReference type="EMBL" id="CBH76451.1"/>
    </source>
</evidence>
<gene>
    <name evidence="2" type="ORF">CARN1_0931</name>
</gene>
<dbReference type="InterPro" id="IPR052339">
    <property type="entry name" value="Fe-S_Maturation_MIP18"/>
</dbReference>
<proteinExistence type="predicted"/>
<dbReference type="SUPFAM" id="SSF117916">
    <property type="entry name" value="Fe-S cluster assembly (FSCA) domain-like"/>
    <property type="match status" value="1"/>
</dbReference>
<protein>
    <recommendedName>
        <fullName evidence="1">MIP18 family-like domain-containing protein</fullName>
    </recommendedName>
</protein>
<evidence type="ECO:0000259" key="1">
    <source>
        <dbReference type="Pfam" id="PF01883"/>
    </source>
</evidence>
<dbReference type="PANTHER" id="PTHR42831">
    <property type="entry name" value="FE-S PROTEIN MATURATION AUXILIARY FACTOR YITW"/>
    <property type="match status" value="1"/>
</dbReference>
<feature type="domain" description="MIP18 family-like" evidence="1">
    <location>
        <begin position="5"/>
        <end position="78"/>
    </location>
</feature>
<dbReference type="EMBL" id="CABL01000019">
    <property type="protein sequence ID" value="CBH76451.1"/>
    <property type="molecule type" value="Genomic_DNA"/>
</dbReference>
<dbReference type="InterPro" id="IPR002744">
    <property type="entry name" value="MIP18-like"/>
</dbReference>
<sequence length="103" mass="11166">MPTVDQVREALAEVKDPELNLGIIELGLLYDVTVEGAKGEHVTVTMTLTSPMCPVGPLFKQSVEDRAKAVEGVESVKVEITFSPPWDPKTMASDDVKVALGIW</sequence>
<dbReference type="InterPro" id="IPR034904">
    <property type="entry name" value="FSCA_dom_sf"/>
</dbReference>
<dbReference type="AlphaFoldDB" id="E6PJ09"/>
<dbReference type="PANTHER" id="PTHR42831:SF1">
    <property type="entry name" value="FE-S PROTEIN MATURATION AUXILIARY FACTOR YITW"/>
    <property type="match status" value="1"/>
</dbReference>
<organism evidence="2">
    <name type="scientific">mine drainage metagenome</name>
    <dbReference type="NCBI Taxonomy" id="410659"/>
    <lineage>
        <taxon>unclassified sequences</taxon>
        <taxon>metagenomes</taxon>
        <taxon>ecological metagenomes</taxon>
    </lineage>
</organism>
<name>E6PJ09_9ZZZZ</name>
<accession>E6PJ09</accession>
<dbReference type="Pfam" id="PF01883">
    <property type="entry name" value="FeS_assembly_P"/>
    <property type="match status" value="1"/>
</dbReference>
<dbReference type="Gene3D" id="3.30.300.130">
    <property type="entry name" value="Fe-S cluster assembly (FSCA)"/>
    <property type="match status" value="1"/>
</dbReference>